<evidence type="ECO:0000313" key="6">
    <source>
        <dbReference type="EMBL" id="EUJ39119.1"/>
    </source>
</evidence>
<dbReference type="STRING" id="1265861.BCAMP_08200"/>
<dbReference type="PANTHER" id="PTHR11592">
    <property type="entry name" value="GLUTATHIONE PEROXIDASE"/>
    <property type="match status" value="1"/>
</dbReference>
<gene>
    <name evidence="6" type="ORF">BCAMP_08200</name>
</gene>
<dbReference type="Proteomes" id="UP000019243">
    <property type="component" value="Unassembled WGS sequence"/>
</dbReference>
<dbReference type="CDD" id="cd00340">
    <property type="entry name" value="GSH_Peroxidase"/>
    <property type="match status" value="1"/>
</dbReference>
<dbReference type="FunFam" id="3.40.30.10:FF:000010">
    <property type="entry name" value="Glutathione peroxidase"/>
    <property type="match status" value="1"/>
</dbReference>
<dbReference type="AlphaFoldDB" id="W7CIA3"/>
<comment type="caution">
    <text evidence="6">The sequence shown here is derived from an EMBL/GenBank/DDBJ whole genome shotgun (WGS) entry which is preliminary data.</text>
</comment>
<organism evidence="6 7">
    <name type="scientific">Brochothrix campestris FSL F6-1037</name>
    <dbReference type="NCBI Taxonomy" id="1265861"/>
    <lineage>
        <taxon>Bacteria</taxon>
        <taxon>Bacillati</taxon>
        <taxon>Bacillota</taxon>
        <taxon>Bacilli</taxon>
        <taxon>Bacillales</taxon>
        <taxon>Listeriaceae</taxon>
        <taxon>Brochothrix</taxon>
    </lineage>
</organism>
<evidence type="ECO:0000256" key="5">
    <source>
        <dbReference type="RuleBase" id="RU000499"/>
    </source>
</evidence>
<dbReference type="EMBL" id="AODH01000031">
    <property type="protein sequence ID" value="EUJ39119.1"/>
    <property type="molecule type" value="Genomic_DNA"/>
</dbReference>
<reference evidence="6 7" key="1">
    <citation type="submission" date="2012-12" db="EMBL/GenBank/DDBJ databases">
        <title>Novel taxa of Listeriaceae from agricultural environments in the United States.</title>
        <authorList>
            <person name="den Bakker H.C."/>
            <person name="Allred A."/>
            <person name="Warchocki S."/>
            <person name="Wright E.M."/>
            <person name="Burrell A."/>
            <person name="Nightingale K.K."/>
            <person name="Kephart D."/>
            <person name="Wiedmann M."/>
        </authorList>
    </citation>
    <scope>NUCLEOTIDE SEQUENCE [LARGE SCALE GENOMIC DNA]</scope>
    <source>
        <strain evidence="6 7">FSL F6-1037</strain>
    </source>
</reference>
<keyword evidence="3 5" id="KW-0560">Oxidoreductase</keyword>
<dbReference type="InterPro" id="IPR000889">
    <property type="entry name" value="Glutathione_peroxidase"/>
</dbReference>
<dbReference type="PANTHER" id="PTHR11592:SF78">
    <property type="entry name" value="GLUTATHIONE PEROXIDASE"/>
    <property type="match status" value="1"/>
</dbReference>
<dbReference type="SUPFAM" id="SSF52833">
    <property type="entry name" value="Thioredoxin-like"/>
    <property type="match status" value="1"/>
</dbReference>
<evidence type="ECO:0000313" key="7">
    <source>
        <dbReference type="Proteomes" id="UP000019243"/>
    </source>
</evidence>
<sequence length="156" mass="17716">MTIYDYQVTQMNGEEVSLETYKGKVVLIVNTASKCGLVNQLTTLESLSQRYKEEGLVVLGFPCGQFLGQELKDNEAINDFCQLNYGVTFTMHQKIKVNGKDADPLYQYLVAETGGKKIPWNFTKFLINRKGDVVERYDGRVKPETFEDEIIAQLNS</sequence>
<accession>W7CIA3</accession>
<dbReference type="PROSITE" id="PS51355">
    <property type="entry name" value="GLUTATHIONE_PEROXID_3"/>
    <property type="match status" value="1"/>
</dbReference>
<dbReference type="GO" id="GO:0034599">
    <property type="term" value="P:cellular response to oxidative stress"/>
    <property type="evidence" value="ECO:0007669"/>
    <property type="project" value="TreeGrafter"/>
</dbReference>
<evidence type="ECO:0000256" key="2">
    <source>
        <dbReference type="ARBA" id="ARBA00022559"/>
    </source>
</evidence>
<dbReference type="PIRSF" id="PIRSF000303">
    <property type="entry name" value="Glutathion_perox"/>
    <property type="match status" value="1"/>
</dbReference>
<protein>
    <recommendedName>
        <fullName evidence="5">Glutathione peroxidase</fullName>
    </recommendedName>
</protein>
<dbReference type="InterPro" id="IPR036249">
    <property type="entry name" value="Thioredoxin-like_sf"/>
</dbReference>
<keyword evidence="7" id="KW-1185">Reference proteome</keyword>
<dbReference type="PRINTS" id="PR01011">
    <property type="entry name" value="GLUTPROXDASE"/>
</dbReference>
<dbReference type="GO" id="GO:0004601">
    <property type="term" value="F:peroxidase activity"/>
    <property type="evidence" value="ECO:0007669"/>
    <property type="project" value="UniProtKB-KW"/>
</dbReference>
<name>W7CIA3_9LIST</name>
<dbReference type="RefSeq" id="WP_035314854.1">
    <property type="nucleotide sequence ID" value="NZ_AODH01000031.1"/>
</dbReference>
<evidence type="ECO:0000256" key="1">
    <source>
        <dbReference type="ARBA" id="ARBA00006926"/>
    </source>
</evidence>
<keyword evidence="2 5" id="KW-0575">Peroxidase</keyword>
<evidence type="ECO:0000256" key="4">
    <source>
        <dbReference type="PIRSR" id="PIRSR000303-1"/>
    </source>
</evidence>
<evidence type="ECO:0000256" key="3">
    <source>
        <dbReference type="ARBA" id="ARBA00023002"/>
    </source>
</evidence>
<feature type="active site" evidence="4">
    <location>
        <position position="35"/>
    </location>
</feature>
<dbReference type="Gene3D" id="3.40.30.10">
    <property type="entry name" value="Glutaredoxin"/>
    <property type="match status" value="1"/>
</dbReference>
<comment type="similarity">
    <text evidence="1 5">Belongs to the glutathione peroxidase family.</text>
</comment>
<dbReference type="PROSITE" id="PS00763">
    <property type="entry name" value="GLUTATHIONE_PEROXID_2"/>
    <property type="match status" value="1"/>
</dbReference>
<dbReference type="Pfam" id="PF00255">
    <property type="entry name" value="GSHPx"/>
    <property type="match status" value="1"/>
</dbReference>
<dbReference type="OrthoDB" id="9789406at2"/>
<dbReference type="InterPro" id="IPR029760">
    <property type="entry name" value="GPX_CS"/>
</dbReference>
<proteinExistence type="inferred from homology"/>
<dbReference type="PATRIC" id="fig|1265861.3.peg.1611"/>